<sequence>MKKVFKSILLLIALCLPLLGQRVSADVTEEPLQVVVQHQFENPDGSELVYGADIALSLYDISKQYQAQETPADAQKFIESFSQLSAQQLRQYLADNEIKKVETVTTDVMGKAHFKVAGNDNAYLIVQDHAVKGQTILPLAFSLPLQNEDGTSKNMVELYTKPVKLTSCAYFYKYGVNGDKQIALADAQFVLGQEVAGEKQYLAIDETSFVASDDPANDTQVKKFTSDEQGLVLHDSELAPGQYFFSEVKAPNGYSISEAAKRIAVTVADDMQITVAGVQLVELVAGMVPSSFTTAPKILNYAISEDKPNQTPTVPTDNGNNDNTSFDNSGPKGSSVGGMLAQLGEKKGLVSLIGILLVSFAVVEFIRQRKKEVGKMKNKLKALFMSLLLVASVLIPSLASAKTVNADENIPENVNITVHKRVFKDGNLPGDKPNTGDLMPDFGGEALPNIGFTVYDITEEYIEKLAETKDAQTATDAMVNKYTDDKPATVAAEQKLTDKNGDVTFEGLATKVDDKFKTYIVLETKSPSAITTKSAPMVLTMPMYAYDSNGEVTSKVLENIHVYPKNAENENSYEGKLTKELLDDTVHHHTNAWNLPGIKTILSPRVGRLLQYKVTYQVPATTIFDADNGLTIVDDPGIGIVLPEKVAKDANGKAVDTIVDSLNSNAQVANVVATYNGKTVDAEVKHHEDKQQGGNSYFEMKITGEQNADLAGETLEITYYAYLAKTEASMDDPVDNKITVTADTTKDDQTSTEGETTRVTTPFDLRAAIVLEKTAEKPLAVGGYNFQKIDAQSGKALAGAKFVVFDTETDNPKQSGYVKFNESANGRNDLKWVKDSSDATVYTSDKNGRIKLDYLPYGDYKLVEIEAPTGYAKGEALDFKVAKDTYQKTENAPIEVKNAKKGLLPSTGGYGIYIFLVIGLALMGGAYVWFRRVRKNDNV</sequence>
<evidence type="ECO:0000256" key="3">
    <source>
        <dbReference type="ARBA" id="ARBA00022525"/>
    </source>
</evidence>
<evidence type="ECO:0000256" key="1">
    <source>
        <dbReference type="ARBA" id="ARBA00007257"/>
    </source>
</evidence>
<evidence type="ECO:0000259" key="11">
    <source>
        <dbReference type="Pfam" id="PF17802"/>
    </source>
</evidence>
<dbReference type="InterPro" id="IPR019931">
    <property type="entry name" value="LPXTG_anchor"/>
</dbReference>
<feature type="region of interest" description="Disordered" evidence="6">
    <location>
        <begin position="304"/>
        <end position="333"/>
    </location>
</feature>
<evidence type="ECO:0000256" key="7">
    <source>
        <dbReference type="SAM" id="Phobius"/>
    </source>
</evidence>
<feature type="domain" description="Gram-positive pilin subunit D1 N-terminal" evidence="10">
    <location>
        <begin position="53"/>
        <end position="161"/>
    </location>
</feature>
<evidence type="ECO:0000256" key="4">
    <source>
        <dbReference type="ARBA" id="ARBA00022729"/>
    </source>
</evidence>
<dbReference type="Pfam" id="PF17802">
    <property type="entry name" value="SpaA"/>
    <property type="match status" value="2"/>
</dbReference>
<dbReference type="InterPro" id="IPR041033">
    <property type="entry name" value="SpaA_PFL_dom_1"/>
</dbReference>
<evidence type="ECO:0000259" key="10">
    <source>
        <dbReference type="Pfam" id="PF16555"/>
    </source>
</evidence>
<feature type="chain" id="PRO_5042553708" evidence="8">
    <location>
        <begin position="26"/>
        <end position="939"/>
    </location>
</feature>
<dbReference type="InterPro" id="IPR048052">
    <property type="entry name" value="FM1-like"/>
</dbReference>
<evidence type="ECO:0000313" key="12">
    <source>
        <dbReference type="EMBL" id="WHQ79551.1"/>
    </source>
</evidence>
<feature type="transmembrane region" description="Helical" evidence="7">
    <location>
        <begin position="348"/>
        <end position="366"/>
    </location>
</feature>
<keyword evidence="4 8" id="KW-0732">Signal</keyword>
<keyword evidence="3" id="KW-0964">Secreted</keyword>
<feature type="transmembrane region" description="Helical" evidence="7">
    <location>
        <begin position="910"/>
        <end position="930"/>
    </location>
</feature>
<dbReference type="NCBIfam" id="TIGR01167">
    <property type="entry name" value="LPXTG_anchor"/>
    <property type="match status" value="1"/>
</dbReference>
<reference evidence="12" key="1">
    <citation type="submission" date="2023-04" db="EMBL/GenBank/DDBJ databases">
        <title>Four porcine-derived lactic acid bacteria strains analyses and their evaluation as potential probiotics based on genomics.</title>
        <authorList>
            <person name="Niu D."/>
        </authorList>
    </citation>
    <scope>NUCLEOTIDE SEQUENCE</scope>
    <source>
        <strain evidence="12">ZSB1</strain>
    </source>
</reference>
<evidence type="ECO:0000256" key="5">
    <source>
        <dbReference type="ARBA" id="ARBA00023088"/>
    </source>
</evidence>
<feature type="domain" description="Gram-positive pilin subunit D1 N-terminal" evidence="10">
    <location>
        <begin position="412"/>
        <end position="566"/>
    </location>
</feature>
<feature type="domain" description="SpaA-like prealbumin fold" evidence="11">
    <location>
        <begin position="784"/>
        <end position="887"/>
    </location>
</feature>
<keyword evidence="7" id="KW-1133">Transmembrane helix</keyword>
<dbReference type="RefSeq" id="WP_283534499.1">
    <property type="nucleotide sequence ID" value="NZ_CP123751.1"/>
</dbReference>
<dbReference type="Pfam" id="PF16555">
    <property type="entry name" value="GramPos_pilinD1"/>
    <property type="match status" value="2"/>
</dbReference>
<dbReference type="Gene3D" id="2.60.40.10">
    <property type="entry name" value="Immunoglobulins"/>
    <property type="match status" value="4"/>
</dbReference>
<keyword evidence="7" id="KW-0472">Membrane</keyword>
<dbReference type="AlphaFoldDB" id="A0AAJ6JVM6"/>
<keyword evidence="5" id="KW-0572">Peptidoglycan-anchor</keyword>
<feature type="domain" description="SpaA-like prealbumin fold" evidence="11">
    <location>
        <begin position="178"/>
        <end position="275"/>
    </location>
</feature>
<evidence type="ECO:0000259" key="9">
    <source>
        <dbReference type="Pfam" id="PF00746"/>
    </source>
</evidence>
<dbReference type="EMBL" id="CP123751">
    <property type="protein sequence ID" value="WHQ79551.1"/>
    <property type="molecule type" value="Genomic_DNA"/>
</dbReference>
<dbReference type="NCBIfam" id="NF033902">
    <property type="entry name" value="iso_D2_wall_anc"/>
    <property type="match status" value="1"/>
</dbReference>
<comment type="similarity">
    <text evidence="1">Belongs to the serine-aspartate repeat-containing protein (SDr) family.</text>
</comment>
<dbReference type="InterPro" id="IPR013783">
    <property type="entry name" value="Ig-like_fold"/>
</dbReference>
<name>A0AAJ6JVM6_9LACO</name>
<dbReference type="Pfam" id="PF00746">
    <property type="entry name" value="Gram_pos_anchor"/>
    <property type="match status" value="1"/>
</dbReference>
<evidence type="ECO:0000256" key="2">
    <source>
        <dbReference type="ARBA" id="ARBA00022512"/>
    </source>
</evidence>
<feature type="transmembrane region" description="Helical" evidence="7">
    <location>
        <begin position="378"/>
        <end position="399"/>
    </location>
</feature>
<dbReference type="Proteomes" id="UP001238155">
    <property type="component" value="Chromosome"/>
</dbReference>
<accession>A0AAJ6JVM6</accession>
<proteinExistence type="inferred from homology"/>
<gene>
    <name evidence="12" type="ORF">QFF56_06180</name>
</gene>
<dbReference type="PANTHER" id="PTHR36108:SF13">
    <property type="entry name" value="COLOSSIN-B-RELATED"/>
    <property type="match status" value="1"/>
</dbReference>
<keyword evidence="7" id="KW-0812">Transmembrane</keyword>
<evidence type="ECO:0000256" key="8">
    <source>
        <dbReference type="SAM" id="SignalP"/>
    </source>
</evidence>
<evidence type="ECO:0000313" key="13">
    <source>
        <dbReference type="Proteomes" id="UP001238155"/>
    </source>
</evidence>
<feature type="signal peptide" evidence="8">
    <location>
        <begin position="1"/>
        <end position="25"/>
    </location>
</feature>
<organism evidence="12 13">
    <name type="scientific">Ligilactobacillus animalis</name>
    <dbReference type="NCBI Taxonomy" id="1605"/>
    <lineage>
        <taxon>Bacteria</taxon>
        <taxon>Bacillati</taxon>
        <taxon>Bacillota</taxon>
        <taxon>Bacilli</taxon>
        <taxon>Lactobacillales</taxon>
        <taxon>Lactobacillaceae</taxon>
        <taxon>Ligilactobacillus</taxon>
    </lineage>
</organism>
<feature type="compositionally biased region" description="Polar residues" evidence="6">
    <location>
        <begin position="309"/>
        <end position="332"/>
    </location>
</feature>
<dbReference type="PANTHER" id="PTHR36108">
    <property type="entry name" value="COLOSSIN-B-RELATED"/>
    <property type="match status" value="1"/>
</dbReference>
<evidence type="ECO:0000256" key="6">
    <source>
        <dbReference type="SAM" id="MobiDB-lite"/>
    </source>
</evidence>
<feature type="domain" description="Gram-positive cocci surface proteins LPxTG" evidence="9">
    <location>
        <begin position="897"/>
        <end position="938"/>
    </location>
</feature>
<dbReference type="InterPro" id="IPR032364">
    <property type="entry name" value="GramPos_pilinD1_N"/>
</dbReference>
<protein>
    <submittedName>
        <fullName evidence="12">SpaH/EbpB family LPXTG-anchored major pilin</fullName>
    </submittedName>
</protein>
<keyword evidence="2" id="KW-0134">Cell wall</keyword>